<reference evidence="1 2" key="1">
    <citation type="submission" date="2015-08" db="EMBL/GenBank/DDBJ databases">
        <title>Next Generation Sequencing and Analysis of the Genome of Puccinia sorghi L Schw, the Causal Agent of Maize Common Rust.</title>
        <authorList>
            <person name="Rochi L."/>
            <person name="Burguener G."/>
            <person name="Darino M."/>
            <person name="Turjanski A."/>
            <person name="Kreff E."/>
            <person name="Dieguez M.J."/>
            <person name="Sacco F."/>
        </authorList>
    </citation>
    <scope>NUCLEOTIDE SEQUENCE [LARGE SCALE GENOMIC DNA]</scope>
    <source>
        <strain evidence="1 2">RO10H11247</strain>
    </source>
</reference>
<evidence type="ECO:0000313" key="2">
    <source>
        <dbReference type="Proteomes" id="UP000037035"/>
    </source>
</evidence>
<protein>
    <recommendedName>
        <fullName evidence="3">Tc1-like transposase DDE domain-containing protein</fullName>
    </recommendedName>
</protein>
<comment type="caution">
    <text evidence="1">The sequence shown here is derived from an EMBL/GenBank/DDBJ whole genome shotgun (WGS) entry which is preliminary data.</text>
</comment>
<dbReference type="EMBL" id="LAVV01009001">
    <property type="protein sequence ID" value="KNZ51448.1"/>
    <property type="molecule type" value="Genomic_DNA"/>
</dbReference>
<proteinExistence type="predicted"/>
<evidence type="ECO:0000313" key="1">
    <source>
        <dbReference type="EMBL" id="KNZ51448.1"/>
    </source>
</evidence>
<organism evidence="1 2">
    <name type="scientific">Puccinia sorghi</name>
    <dbReference type="NCBI Taxonomy" id="27349"/>
    <lineage>
        <taxon>Eukaryota</taxon>
        <taxon>Fungi</taxon>
        <taxon>Dikarya</taxon>
        <taxon>Basidiomycota</taxon>
        <taxon>Pucciniomycotina</taxon>
        <taxon>Pucciniomycetes</taxon>
        <taxon>Pucciniales</taxon>
        <taxon>Pucciniaceae</taxon>
        <taxon>Puccinia</taxon>
    </lineage>
</organism>
<accession>A0A0L6USD2</accession>
<dbReference type="Proteomes" id="UP000037035">
    <property type="component" value="Unassembled WGS sequence"/>
</dbReference>
<name>A0A0L6USD2_9BASI</name>
<evidence type="ECO:0008006" key="3">
    <source>
        <dbReference type="Google" id="ProtNLM"/>
    </source>
</evidence>
<gene>
    <name evidence="1" type="ORF">VP01_394g3</name>
</gene>
<sequence length="219" mass="24436">MFGHRPAPIRVSHPADSLQPHLKKINIQKWKEASQCCQNICHILPTSAKSKLKTDVITSVMLLLKETPSTTLKKLAEHVKNEFNIQVSPGAIQKTLKNIEVTWKRSGFNSDTCPSHGYSLSVKAATLKTNARGSLINLIDGKKKTGATSIDICNFLVCLQDHCPAQLIIIMDNTRICGADNFERVKNLLKESTKKINIEFLPKNKITIQDGRRDLSSHQ</sequence>
<dbReference type="VEuPathDB" id="FungiDB:VP01_394g3"/>
<dbReference type="STRING" id="27349.A0A0L6USD2"/>
<dbReference type="AlphaFoldDB" id="A0A0L6USD2"/>
<keyword evidence="2" id="KW-1185">Reference proteome</keyword>